<feature type="transmembrane region" description="Helical" evidence="1">
    <location>
        <begin position="82"/>
        <end position="101"/>
    </location>
</feature>
<feature type="transmembrane region" description="Helical" evidence="1">
    <location>
        <begin position="31"/>
        <end position="53"/>
    </location>
</feature>
<dbReference type="EMBL" id="JWZT01005174">
    <property type="protein sequence ID" value="KII61946.1"/>
    <property type="molecule type" value="Genomic_DNA"/>
</dbReference>
<proteinExistence type="predicted"/>
<evidence type="ECO:0000256" key="1">
    <source>
        <dbReference type="SAM" id="Phobius"/>
    </source>
</evidence>
<evidence type="ECO:0000313" key="2">
    <source>
        <dbReference type="EMBL" id="KII61946.1"/>
    </source>
</evidence>
<feature type="transmembrane region" description="Helical" evidence="1">
    <location>
        <begin position="6"/>
        <end position="22"/>
    </location>
</feature>
<gene>
    <name evidence="2" type="ORF">RF11_06955</name>
</gene>
<accession>A0A0C2MJY0</accession>
<reference evidence="2 3" key="1">
    <citation type="journal article" date="2014" name="Genome Biol. Evol.">
        <title>The genome of the myxosporean Thelohanellus kitauei shows adaptations to nutrient acquisition within its fish host.</title>
        <authorList>
            <person name="Yang Y."/>
            <person name="Xiong J."/>
            <person name="Zhou Z."/>
            <person name="Huo F."/>
            <person name="Miao W."/>
            <person name="Ran C."/>
            <person name="Liu Y."/>
            <person name="Zhang J."/>
            <person name="Feng J."/>
            <person name="Wang M."/>
            <person name="Wang M."/>
            <person name="Wang L."/>
            <person name="Yao B."/>
        </authorList>
    </citation>
    <scope>NUCLEOTIDE SEQUENCE [LARGE SCALE GENOMIC DNA]</scope>
    <source>
        <strain evidence="2">Wuqing</strain>
    </source>
</reference>
<keyword evidence="1" id="KW-0812">Transmembrane</keyword>
<evidence type="ECO:0000313" key="3">
    <source>
        <dbReference type="Proteomes" id="UP000031668"/>
    </source>
</evidence>
<keyword evidence="3" id="KW-1185">Reference proteome</keyword>
<dbReference type="Proteomes" id="UP000031668">
    <property type="component" value="Unassembled WGS sequence"/>
</dbReference>
<protein>
    <submittedName>
        <fullName evidence="2">Uncharacterized protein</fullName>
    </submittedName>
</protein>
<keyword evidence="1" id="KW-0472">Membrane</keyword>
<comment type="caution">
    <text evidence="2">The sequence shown here is derived from an EMBL/GenBank/DDBJ whole genome shotgun (WGS) entry which is preliminary data.</text>
</comment>
<keyword evidence="1" id="KW-1133">Transmembrane helix</keyword>
<organism evidence="2 3">
    <name type="scientific">Thelohanellus kitauei</name>
    <name type="common">Myxosporean</name>
    <dbReference type="NCBI Taxonomy" id="669202"/>
    <lineage>
        <taxon>Eukaryota</taxon>
        <taxon>Metazoa</taxon>
        <taxon>Cnidaria</taxon>
        <taxon>Myxozoa</taxon>
        <taxon>Myxosporea</taxon>
        <taxon>Bivalvulida</taxon>
        <taxon>Platysporina</taxon>
        <taxon>Myxobolidae</taxon>
        <taxon>Thelohanellus</taxon>
    </lineage>
</organism>
<dbReference type="AlphaFoldDB" id="A0A0C2MJY0"/>
<sequence length="121" mass="13975">MYVAVIVSSLAALCFTIVRYVKKRFQRPAGYFVYGTAVLQGILALCYTVQYIWAKNGGTFLSTHPTITLIKKQSEEFPVPNIIFYMWSMMFFFLSLGHTVFDRKFAYEKIRIDAESVNFTP</sequence>
<name>A0A0C2MJY0_THEKT</name>